<keyword evidence="2" id="KW-1185">Reference proteome</keyword>
<name>A0A1A9UVG2_GLOAU</name>
<reference evidence="1" key="1">
    <citation type="submission" date="2020-05" db="UniProtKB">
        <authorList>
            <consortium name="EnsemblMetazoa"/>
        </authorList>
    </citation>
    <scope>IDENTIFICATION</scope>
    <source>
        <strain evidence="1">TTRI</strain>
    </source>
</reference>
<dbReference type="AlphaFoldDB" id="A0A1A9UVG2"/>
<accession>A0A1A9UVG2</accession>
<sequence>MKAEKISNKTIDLAMLAKQENSSDTKRQVVPYNNNNKDATKLCHLNDSKIHGRKSHESLEIKQLKIVRIHLHSIQILADSEDEEVVIRNEFGRKRKAFRNGVCYTVDAAIGRFRCHFNLT</sequence>
<organism evidence="1 2">
    <name type="scientific">Glossina austeni</name>
    <name type="common">Savannah tsetse fly</name>
    <dbReference type="NCBI Taxonomy" id="7395"/>
    <lineage>
        <taxon>Eukaryota</taxon>
        <taxon>Metazoa</taxon>
        <taxon>Ecdysozoa</taxon>
        <taxon>Arthropoda</taxon>
        <taxon>Hexapoda</taxon>
        <taxon>Insecta</taxon>
        <taxon>Pterygota</taxon>
        <taxon>Neoptera</taxon>
        <taxon>Endopterygota</taxon>
        <taxon>Diptera</taxon>
        <taxon>Brachycera</taxon>
        <taxon>Muscomorpha</taxon>
        <taxon>Hippoboscoidea</taxon>
        <taxon>Glossinidae</taxon>
        <taxon>Glossina</taxon>
    </lineage>
</organism>
<evidence type="ECO:0000313" key="1">
    <source>
        <dbReference type="EnsemblMetazoa" id="GAUT016947-PA"/>
    </source>
</evidence>
<dbReference type="VEuPathDB" id="VectorBase:GAUT016947"/>
<protein>
    <submittedName>
        <fullName evidence="1">Uncharacterized protein</fullName>
    </submittedName>
</protein>
<proteinExistence type="predicted"/>
<dbReference type="Proteomes" id="UP000078200">
    <property type="component" value="Unassembled WGS sequence"/>
</dbReference>
<dbReference type="EnsemblMetazoa" id="GAUT016947-RA">
    <property type="protein sequence ID" value="GAUT016947-PA"/>
    <property type="gene ID" value="GAUT016947"/>
</dbReference>
<evidence type="ECO:0000313" key="2">
    <source>
        <dbReference type="Proteomes" id="UP000078200"/>
    </source>
</evidence>